<dbReference type="Gene3D" id="2.60.120.10">
    <property type="entry name" value="Jelly Rolls"/>
    <property type="match status" value="1"/>
</dbReference>
<gene>
    <name evidence="17" type="ORF">OLC1_LOCUS2872</name>
</gene>
<evidence type="ECO:0000256" key="2">
    <source>
        <dbReference type="ARBA" id="ARBA00007456"/>
    </source>
</evidence>
<dbReference type="PANTHER" id="PTHR31238">
    <property type="entry name" value="GERMIN-LIKE PROTEIN SUBFAMILY 3 MEMBER 3"/>
    <property type="match status" value="1"/>
</dbReference>
<comment type="catalytic activity">
    <reaction evidence="9">
        <text>2 superoxide + 2 H(+) = H2O2 + O2</text>
        <dbReference type="Rhea" id="RHEA:20696"/>
        <dbReference type="ChEBI" id="CHEBI:15378"/>
        <dbReference type="ChEBI" id="CHEBI:15379"/>
        <dbReference type="ChEBI" id="CHEBI:16240"/>
        <dbReference type="ChEBI" id="CHEBI:18421"/>
        <dbReference type="EC" id="1.15.1.1"/>
    </reaction>
</comment>
<dbReference type="SMART" id="SM00835">
    <property type="entry name" value="Cupin_1"/>
    <property type="match status" value="1"/>
</dbReference>
<evidence type="ECO:0000256" key="1">
    <source>
        <dbReference type="ARBA" id="ARBA00004271"/>
    </source>
</evidence>
<dbReference type="FunFam" id="2.60.120.10:FF:000025">
    <property type="entry name" value="germin-like protein subfamily 2 member 1"/>
    <property type="match status" value="1"/>
</dbReference>
<reference evidence="17" key="1">
    <citation type="submission" date="2023-03" db="EMBL/GenBank/DDBJ databases">
        <authorList>
            <person name="Julca I."/>
        </authorList>
    </citation>
    <scope>NUCLEOTIDE SEQUENCE</scope>
</reference>
<dbReference type="InterPro" id="IPR006045">
    <property type="entry name" value="Cupin_1"/>
</dbReference>
<feature type="binding site" evidence="13">
    <location>
        <position position="114"/>
    </location>
    <ligand>
        <name>Mn(2+)</name>
        <dbReference type="ChEBI" id="CHEBI:29035"/>
    </ligand>
</feature>
<evidence type="ECO:0000256" key="4">
    <source>
        <dbReference type="ARBA" id="ARBA00022525"/>
    </source>
</evidence>
<evidence type="ECO:0000256" key="10">
    <source>
        <dbReference type="ARBA" id="ARBA00058969"/>
    </source>
</evidence>
<dbReference type="GO" id="GO:0009506">
    <property type="term" value="C:plasmodesma"/>
    <property type="evidence" value="ECO:0007669"/>
    <property type="project" value="UniProtKB-ARBA"/>
</dbReference>
<dbReference type="Proteomes" id="UP001161247">
    <property type="component" value="Chromosome 1"/>
</dbReference>
<accession>A0AAV1C8M4</accession>
<dbReference type="InterPro" id="IPR011051">
    <property type="entry name" value="RmlC_Cupin_sf"/>
</dbReference>
<keyword evidence="3 15" id="KW-0052">Apoplast</keyword>
<feature type="binding site" evidence="13">
    <location>
        <position position="160"/>
    </location>
    <ligand>
        <name>Mn(2+)</name>
        <dbReference type="ChEBI" id="CHEBI:29035"/>
    </ligand>
</feature>
<evidence type="ECO:0000256" key="6">
    <source>
        <dbReference type="ARBA" id="ARBA00022729"/>
    </source>
</evidence>
<evidence type="ECO:0000313" key="17">
    <source>
        <dbReference type="EMBL" id="CAI9090797.1"/>
    </source>
</evidence>
<evidence type="ECO:0000256" key="13">
    <source>
        <dbReference type="PIRSR" id="PIRSR601929-2"/>
    </source>
</evidence>
<feature type="chain" id="PRO_5043111772" description="Germin-like protein" evidence="15">
    <location>
        <begin position="27"/>
        <end position="232"/>
    </location>
</feature>
<evidence type="ECO:0000256" key="11">
    <source>
        <dbReference type="ARBA" id="ARBA00064720"/>
    </source>
</evidence>
<feature type="binding site" evidence="12">
    <location>
        <position position="121"/>
    </location>
    <ligand>
        <name>oxalate</name>
        <dbReference type="ChEBI" id="CHEBI:30623"/>
    </ligand>
</feature>
<dbReference type="PRINTS" id="PR00325">
    <property type="entry name" value="GERMIN"/>
</dbReference>
<evidence type="ECO:0000256" key="12">
    <source>
        <dbReference type="PIRSR" id="PIRSR601929-1"/>
    </source>
</evidence>
<keyword evidence="6 15" id="KW-0732">Signal</keyword>
<comment type="subunit">
    <text evidence="11">Monomer. In the absence of manganese, it forms tetrameric and pentameric forms which show superoxide dismutase activity.</text>
</comment>
<dbReference type="GO" id="GO:0030145">
    <property type="term" value="F:manganese ion binding"/>
    <property type="evidence" value="ECO:0007669"/>
    <property type="project" value="UniProtKB-UniRule"/>
</dbReference>
<dbReference type="AlphaFoldDB" id="A0AAV1C8M4"/>
<comment type="subcellular location">
    <subcellularLocation>
        <location evidence="1 15">Secreted</location>
        <location evidence="1 15">Extracellular space</location>
        <location evidence="1 15">Apoplast</location>
    </subcellularLocation>
</comment>
<protein>
    <recommendedName>
        <fullName evidence="15">Germin-like protein</fullName>
    </recommendedName>
</protein>
<keyword evidence="8 12" id="KW-0464">Manganese</keyword>
<feature type="binding site" evidence="12">
    <location>
        <position position="116"/>
    </location>
    <ligand>
        <name>oxalate</name>
        <dbReference type="ChEBI" id="CHEBI:30623"/>
    </ligand>
</feature>
<evidence type="ECO:0000256" key="15">
    <source>
        <dbReference type="RuleBase" id="RU366015"/>
    </source>
</evidence>
<dbReference type="SUPFAM" id="SSF51182">
    <property type="entry name" value="RmlC-like cupins"/>
    <property type="match status" value="1"/>
</dbReference>
<dbReference type="CDD" id="cd02241">
    <property type="entry name" value="cupin_OxOx"/>
    <property type="match status" value="1"/>
</dbReference>
<evidence type="ECO:0000313" key="18">
    <source>
        <dbReference type="Proteomes" id="UP001161247"/>
    </source>
</evidence>
<keyword evidence="7 14" id="KW-1015">Disulfide bond</keyword>
<name>A0AAV1C8M4_OLDCO</name>
<dbReference type="Pfam" id="PF00190">
    <property type="entry name" value="Cupin_1"/>
    <property type="match status" value="1"/>
</dbReference>
<dbReference type="EMBL" id="OX459118">
    <property type="protein sequence ID" value="CAI9090797.1"/>
    <property type="molecule type" value="Genomic_DNA"/>
</dbReference>
<keyword evidence="4 15" id="KW-0964">Secreted</keyword>
<sequence>MAAKNYVIIWLVASFLVWLTPTPSHCADPDPLQDFCPADLNSPNFVNGFPCRNPSTVTSDDFFFDGFNRVKGTQFDLFGLNSTFGEVTTFPGLNTQGIAQNRIRIRAGGINQPHIHPRATELSRMDEGALFVGIITTAGKFYSKIARKGEMFVVPRGLLHFELNIAKETATFFASFNSQNPGVIRSVPALFNSTPPVPIEVLTTAFRVNKNIIESIRANVTAELVKNGYLKP</sequence>
<dbReference type="InterPro" id="IPR019780">
    <property type="entry name" value="Germin_Mn-BS"/>
</dbReference>
<keyword evidence="5 12" id="KW-0479">Metal-binding</keyword>
<dbReference type="InterPro" id="IPR001929">
    <property type="entry name" value="Germin"/>
</dbReference>
<feature type="binding site" evidence="13">
    <location>
        <position position="116"/>
    </location>
    <ligand>
        <name>Mn(2+)</name>
        <dbReference type="ChEBI" id="CHEBI:29035"/>
    </ligand>
</feature>
<evidence type="ECO:0000259" key="16">
    <source>
        <dbReference type="SMART" id="SM00835"/>
    </source>
</evidence>
<dbReference type="GO" id="GO:0010497">
    <property type="term" value="P:plasmodesmata-mediated intercellular transport"/>
    <property type="evidence" value="ECO:0007669"/>
    <property type="project" value="UniProtKB-ARBA"/>
</dbReference>
<feature type="domain" description="Cupin type-1" evidence="16">
    <location>
        <begin position="67"/>
        <end position="214"/>
    </location>
</feature>
<feature type="binding site" evidence="13">
    <location>
        <position position="121"/>
    </location>
    <ligand>
        <name>Mn(2+)</name>
        <dbReference type="ChEBI" id="CHEBI:29035"/>
    </ligand>
</feature>
<evidence type="ECO:0000256" key="7">
    <source>
        <dbReference type="ARBA" id="ARBA00023157"/>
    </source>
</evidence>
<proteinExistence type="inferred from homology"/>
<dbReference type="InterPro" id="IPR014710">
    <property type="entry name" value="RmlC-like_jellyroll"/>
</dbReference>
<feature type="disulfide bond" evidence="14">
    <location>
        <begin position="36"/>
        <end position="51"/>
    </location>
</feature>
<dbReference type="GO" id="GO:0048046">
    <property type="term" value="C:apoplast"/>
    <property type="evidence" value="ECO:0007669"/>
    <property type="project" value="UniProtKB-SubCell"/>
</dbReference>
<keyword evidence="18" id="KW-1185">Reference proteome</keyword>
<evidence type="ECO:0000256" key="14">
    <source>
        <dbReference type="PIRSR" id="PIRSR601929-3"/>
    </source>
</evidence>
<dbReference type="GO" id="GO:2000280">
    <property type="term" value="P:regulation of root development"/>
    <property type="evidence" value="ECO:0007669"/>
    <property type="project" value="UniProtKB-ARBA"/>
</dbReference>
<evidence type="ECO:0000256" key="9">
    <source>
        <dbReference type="ARBA" id="ARBA00049204"/>
    </source>
</evidence>
<dbReference type="PROSITE" id="PS00725">
    <property type="entry name" value="GERMIN"/>
    <property type="match status" value="1"/>
</dbReference>
<feature type="binding site" evidence="12">
    <location>
        <position position="111"/>
    </location>
    <ligand>
        <name>oxalate</name>
        <dbReference type="ChEBI" id="CHEBI:30623"/>
    </ligand>
</feature>
<evidence type="ECO:0000256" key="3">
    <source>
        <dbReference type="ARBA" id="ARBA00022523"/>
    </source>
</evidence>
<evidence type="ECO:0000256" key="5">
    <source>
        <dbReference type="ARBA" id="ARBA00022723"/>
    </source>
</evidence>
<dbReference type="GO" id="GO:0004784">
    <property type="term" value="F:superoxide dismutase activity"/>
    <property type="evidence" value="ECO:0007669"/>
    <property type="project" value="UniProtKB-EC"/>
</dbReference>
<comment type="function">
    <text evidence="10">May interact with bacterial adhesins thereby protecting the reproductive tissues from microbial attack. Has no oxalate oxidase activity.</text>
</comment>
<organism evidence="17 18">
    <name type="scientific">Oldenlandia corymbosa var. corymbosa</name>
    <dbReference type="NCBI Taxonomy" id="529605"/>
    <lineage>
        <taxon>Eukaryota</taxon>
        <taxon>Viridiplantae</taxon>
        <taxon>Streptophyta</taxon>
        <taxon>Embryophyta</taxon>
        <taxon>Tracheophyta</taxon>
        <taxon>Spermatophyta</taxon>
        <taxon>Magnoliopsida</taxon>
        <taxon>eudicotyledons</taxon>
        <taxon>Gunneridae</taxon>
        <taxon>Pentapetalae</taxon>
        <taxon>asterids</taxon>
        <taxon>lamiids</taxon>
        <taxon>Gentianales</taxon>
        <taxon>Rubiaceae</taxon>
        <taxon>Rubioideae</taxon>
        <taxon>Spermacoceae</taxon>
        <taxon>Hedyotis-Oldenlandia complex</taxon>
        <taxon>Oldenlandia</taxon>
    </lineage>
</organism>
<evidence type="ECO:0000256" key="8">
    <source>
        <dbReference type="ARBA" id="ARBA00023211"/>
    </source>
</evidence>
<feature type="binding site" evidence="12">
    <location>
        <position position="101"/>
    </location>
    <ligand>
        <name>oxalate</name>
        <dbReference type="ChEBI" id="CHEBI:30623"/>
    </ligand>
</feature>
<feature type="signal peptide" evidence="15">
    <location>
        <begin position="1"/>
        <end position="26"/>
    </location>
</feature>
<comment type="similarity">
    <text evidence="2 15">Belongs to the germin family.</text>
</comment>